<accession>A0AAF5Q252</accession>
<sequence length="51" mass="6000">MIVRESETVDELGCISLIYLHNWIFPGNHLNGLLQKYYKPTYPNILPNFFS</sequence>
<reference evidence="1" key="1">
    <citation type="submission" date="2015-03" db="EMBL/GenBank/DDBJ databases">
        <title>Wuchereria bancrofti Genome Sequencing Papua New Guinea Strain.</title>
        <authorList>
            <person name="Small S.T."/>
            <person name="Serre D."/>
            <person name="Zimmerman P.A."/>
        </authorList>
    </citation>
    <scope>NUCLEOTIDE SEQUENCE [LARGE SCALE GENOMIC DNA]</scope>
    <source>
        <strain evidence="1">pt0022</strain>
    </source>
</reference>
<evidence type="ECO:0000313" key="2">
    <source>
        <dbReference type="WBParaSite" id="mrna-Wban_08995"/>
    </source>
</evidence>
<name>A0AAF5Q252_WUCBA</name>
<evidence type="ECO:0000313" key="1">
    <source>
        <dbReference type="Proteomes" id="UP000093561"/>
    </source>
</evidence>
<protein>
    <submittedName>
        <fullName evidence="2">Uncharacterized protein</fullName>
    </submittedName>
</protein>
<reference evidence="1" key="2">
    <citation type="journal article" date="2016" name="Mol. Ecol.">
        <title>Population genomics of the filarial nematode parasite Wuchereria bancrofti from mosquitoes.</title>
        <authorList>
            <person name="Small S.T."/>
            <person name="Reimer L.J."/>
            <person name="Tisch D.J."/>
            <person name="King C.L."/>
            <person name="Christensen B.M."/>
            <person name="Siba P.M."/>
            <person name="Kazura J.W."/>
            <person name="Serre D."/>
            <person name="Zimmerman P.A."/>
        </authorList>
    </citation>
    <scope>NUCLEOTIDE SEQUENCE</scope>
    <source>
        <strain evidence="1">pt0022</strain>
    </source>
</reference>
<reference evidence="2" key="3">
    <citation type="submission" date="2024-02" db="UniProtKB">
        <authorList>
            <consortium name="WormBaseParasite"/>
        </authorList>
    </citation>
    <scope>IDENTIFICATION</scope>
    <source>
        <strain evidence="2">pt0022</strain>
    </source>
</reference>
<dbReference type="WBParaSite" id="mrna-Wban_08995">
    <property type="protein sequence ID" value="mrna-Wban_08995"/>
    <property type="gene ID" value="Wban_08995"/>
</dbReference>
<dbReference type="AlphaFoldDB" id="A0AAF5Q252"/>
<proteinExistence type="predicted"/>
<dbReference type="Proteomes" id="UP000093561">
    <property type="component" value="Unassembled WGS sequence"/>
</dbReference>
<organism evidence="1 2">
    <name type="scientific">Wuchereria bancrofti</name>
    <dbReference type="NCBI Taxonomy" id="6293"/>
    <lineage>
        <taxon>Eukaryota</taxon>
        <taxon>Metazoa</taxon>
        <taxon>Ecdysozoa</taxon>
        <taxon>Nematoda</taxon>
        <taxon>Chromadorea</taxon>
        <taxon>Rhabditida</taxon>
        <taxon>Spirurina</taxon>
        <taxon>Spiruromorpha</taxon>
        <taxon>Filarioidea</taxon>
        <taxon>Onchocercidae</taxon>
        <taxon>Wuchereria</taxon>
    </lineage>
</organism>
<dbReference type="CDD" id="cd11685">
    <property type="entry name" value="UEV_TSG101-like"/>
    <property type="match status" value="1"/>
</dbReference>